<evidence type="ECO:0000313" key="1">
    <source>
        <dbReference type="EnsemblPlants" id="ONIVA02G27030.1"/>
    </source>
</evidence>
<dbReference type="AlphaFoldDB" id="A0A0E0G9Y1"/>
<accession>A0A0E0G9Y1</accession>
<proteinExistence type="predicted"/>
<reference evidence="1" key="2">
    <citation type="submission" date="2018-04" db="EMBL/GenBank/DDBJ databases">
        <title>OnivRS2 (Oryza nivara Reference Sequence Version 2).</title>
        <authorList>
            <person name="Zhang J."/>
            <person name="Kudrna D."/>
            <person name="Lee S."/>
            <person name="Talag J."/>
            <person name="Rajasekar S."/>
            <person name="Welchert J."/>
            <person name="Hsing Y.-I."/>
            <person name="Wing R.A."/>
        </authorList>
    </citation>
    <scope>NUCLEOTIDE SEQUENCE [LARGE SCALE GENOMIC DNA]</scope>
    <source>
        <strain evidence="1">SL10</strain>
    </source>
</reference>
<dbReference type="Gramene" id="ONIVA02G27030.1">
    <property type="protein sequence ID" value="ONIVA02G27030.1"/>
    <property type="gene ID" value="ONIVA02G27030"/>
</dbReference>
<evidence type="ECO:0000313" key="2">
    <source>
        <dbReference type="Proteomes" id="UP000006591"/>
    </source>
</evidence>
<name>A0A0E0G9Y1_ORYNI</name>
<dbReference type="EnsemblPlants" id="ONIVA02G27030.1">
    <property type="protein sequence ID" value="ONIVA02G27030.1"/>
    <property type="gene ID" value="ONIVA02G27030"/>
</dbReference>
<dbReference type="HOGENOM" id="CLU_2709024_0_0_1"/>
<keyword evidence="2" id="KW-1185">Reference proteome</keyword>
<organism evidence="1">
    <name type="scientific">Oryza nivara</name>
    <name type="common">Indian wild rice</name>
    <name type="synonym">Oryza sativa f. spontanea</name>
    <dbReference type="NCBI Taxonomy" id="4536"/>
    <lineage>
        <taxon>Eukaryota</taxon>
        <taxon>Viridiplantae</taxon>
        <taxon>Streptophyta</taxon>
        <taxon>Embryophyta</taxon>
        <taxon>Tracheophyta</taxon>
        <taxon>Spermatophyta</taxon>
        <taxon>Magnoliopsida</taxon>
        <taxon>Liliopsida</taxon>
        <taxon>Poales</taxon>
        <taxon>Poaceae</taxon>
        <taxon>BOP clade</taxon>
        <taxon>Oryzoideae</taxon>
        <taxon>Oryzeae</taxon>
        <taxon>Oryzinae</taxon>
        <taxon>Oryza</taxon>
    </lineage>
</organism>
<reference evidence="1" key="1">
    <citation type="submission" date="2015-04" db="UniProtKB">
        <authorList>
            <consortium name="EnsemblPlants"/>
        </authorList>
    </citation>
    <scope>IDENTIFICATION</scope>
    <source>
        <strain evidence="1">SL10</strain>
    </source>
</reference>
<dbReference type="Proteomes" id="UP000006591">
    <property type="component" value="Chromosome 2"/>
</dbReference>
<protein>
    <submittedName>
        <fullName evidence="1">Uncharacterized protein</fullName>
    </submittedName>
</protein>
<sequence length="73" mass="8059">MSVSTTFFFLPFSPNPLPSPLCCSRQRSGSVRWCPSGRALTGRLISLNLAVEQRRHRHSLPSPTHPADEEAVA</sequence>